<dbReference type="Gene3D" id="3.20.10.10">
    <property type="entry name" value="D-amino Acid Aminotransferase, subunit A, domain 2"/>
    <property type="match status" value="1"/>
</dbReference>
<gene>
    <name evidence="1" type="ORF">S01H4_46689</name>
</gene>
<dbReference type="InterPro" id="IPR043132">
    <property type="entry name" value="BCAT-like_C"/>
</dbReference>
<protein>
    <submittedName>
        <fullName evidence="1">Uncharacterized protein</fullName>
    </submittedName>
</protein>
<dbReference type="Pfam" id="PF01063">
    <property type="entry name" value="Aminotran_4"/>
    <property type="match status" value="1"/>
</dbReference>
<dbReference type="AlphaFoldDB" id="X1CJ46"/>
<dbReference type="InterPro" id="IPR043131">
    <property type="entry name" value="BCAT-like_N"/>
</dbReference>
<accession>X1CJ46</accession>
<dbReference type="InterPro" id="IPR001544">
    <property type="entry name" value="Aminotrans_IV"/>
</dbReference>
<comment type="caution">
    <text evidence="1">The sequence shown here is derived from an EMBL/GenBank/DDBJ whole genome shotgun (WGS) entry which is preliminary data.</text>
</comment>
<dbReference type="InterPro" id="IPR005801">
    <property type="entry name" value="ADC_synthase"/>
</dbReference>
<feature type="non-terminal residue" evidence="1">
    <location>
        <position position="1"/>
    </location>
</feature>
<dbReference type="Gene3D" id="3.30.470.10">
    <property type="match status" value="1"/>
</dbReference>
<evidence type="ECO:0000313" key="1">
    <source>
        <dbReference type="EMBL" id="GAG93042.1"/>
    </source>
</evidence>
<dbReference type="EMBL" id="BART01026121">
    <property type="protein sequence ID" value="GAG93042.1"/>
    <property type="molecule type" value="Genomic_DNA"/>
</dbReference>
<reference evidence="1" key="1">
    <citation type="journal article" date="2014" name="Front. Microbiol.">
        <title>High frequency of phylogenetically diverse reductive dehalogenase-homologous genes in deep subseafloor sedimentary metagenomes.</title>
        <authorList>
            <person name="Kawai M."/>
            <person name="Futagami T."/>
            <person name="Toyoda A."/>
            <person name="Takaki Y."/>
            <person name="Nishi S."/>
            <person name="Hori S."/>
            <person name="Arai W."/>
            <person name="Tsubouchi T."/>
            <person name="Morono Y."/>
            <person name="Uchiyama I."/>
            <person name="Ito T."/>
            <person name="Fujiyama A."/>
            <person name="Inagaki F."/>
            <person name="Takami H."/>
        </authorList>
    </citation>
    <scope>NUCLEOTIDE SEQUENCE</scope>
    <source>
        <strain evidence="1">Expedition CK06-06</strain>
    </source>
</reference>
<dbReference type="InterPro" id="IPR036038">
    <property type="entry name" value="Aminotransferase-like"/>
</dbReference>
<name>X1CJ46_9ZZZZ</name>
<proteinExistence type="predicted"/>
<dbReference type="Gene3D" id="3.60.120.10">
    <property type="entry name" value="Anthranilate synthase"/>
    <property type="match status" value="1"/>
</dbReference>
<dbReference type="SUPFAM" id="SSF56752">
    <property type="entry name" value="D-aminoacid aminotransferase-like PLP-dependent enzymes"/>
    <property type="match status" value="1"/>
</dbReference>
<sequence length="258" mass="29073">DKNTSVAEYGVGGGIVWDSDVEEEYQECLIKSLIVHDSWPKFRLLETLLWTPTEGFFLLDAHLKRIIDSARYFGYPAVGGEINGQLKAISAAFEPVPQKVRLLLDGWGQIAFESSAITFPTNNDMVKIKLAKKPIDSENLFLYHKTTNRGVYDKARDDQDDCDDVLLWNERGEITETTTANAVFQIGNLYVTPPVHCGLLAGTYRQQLLEEGVIQENVIKVDDLAQCEQIFLINSVRKWREAELVSSVPTVPPISWPK</sequence>
<organism evidence="1">
    <name type="scientific">marine sediment metagenome</name>
    <dbReference type="NCBI Taxonomy" id="412755"/>
    <lineage>
        <taxon>unclassified sequences</taxon>
        <taxon>metagenomes</taxon>
        <taxon>ecological metagenomes</taxon>
    </lineage>
</organism>
<dbReference type="GO" id="GO:0003824">
    <property type="term" value="F:catalytic activity"/>
    <property type="evidence" value="ECO:0007669"/>
    <property type="project" value="InterPro"/>
</dbReference>